<keyword evidence="3" id="KW-1003">Cell membrane</keyword>
<evidence type="ECO:0000313" key="14">
    <source>
        <dbReference type="Proteomes" id="UP000829291"/>
    </source>
</evidence>
<keyword evidence="9 10" id="KW-0807">Transducer</keyword>
<evidence type="ECO:0000256" key="4">
    <source>
        <dbReference type="ARBA" id="ARBA00022692"/>
    </source>
</evidence>
<dbReference type="GeneID" id="107222408"/>
<dbReference type="InterPro" id="IPR000276">
    <property type="entry name" value="GPCR_Rhodpsn"/>
</dbReference>
<keyword evidence="4 10" id="KW-0812">Transmembrane</keyword>
<feature type="transmembrane region" description="Helical" evidence="12">
    <location>
        <begin position="301"/>
        <end position="321"/>
    </location>
</feature>
<feature type="transmembrane region" description="Helical" evidence="12">
    <location>
        <begin position="95"/>
        <end position="116"/>
    </location>
</feature>
<evidence type="ECO:0000256" key="5">
    <source>
        <dbReference type="ARBA" id="ARBA00022989"/>
    </source>
</evidence>
<organism evidence="14 17">
    <name type="scientific">Neodiprion lecontei</name>
    <name type="common">Redheaded pine sawfly</name>
    <dbReference type="NCBI Taxonomy" id="441921"/>
    <lineage>
        <taxon>Eukaryota</taxon>
        <taxon>Metazoa</taxon>
        <taxon>Ecdysozoa</taxon>
        <taxon>Arthropoda</taxon>
        <taxon>Hexapoda</taxon>
        <taxon>Insecta</taxon>
        <taxon>Pterygota</taxon>
        <taxon>Neoptera</taxon>
        <taxon>Endopterygota</taxon>
        <taxon>Hymenoptera</taxon>
        <taxon>Tenthredinoidea</taxon>
        <taxon>Diprionidae</taxon>
        <taxon>Diprioninae</taxon>
        <taxon>Neodiprion</taxon>
    </lineage>
</organism>
<dbReference type="PANTHER" id="PTHR24238:SF75">
    <property type="entry name" value="CHOLECYSTOKININ-LIKE RECEPTOR AT 17D1-RELATED"/>
    <property type="match status" value="1"/>
</dbReference>
<evidence type="ECO:0000313" key="18">
    <source>
        <dbReference type="RefSeq" id="XP_046600341.1"/>
    </source>
</evidence>
<dbReference type="Gene3D" id="1.20.1070.10">
    <property type="entry name" value="Rhodopsin 7-helix transmembrane proteins"/>
    <property type="match status" value="1"/>
</dbReference>
<dbReference type="RefSeq" id="XP_046600339.1">
    <property type="nucleotide sequence ID" value="XM_046744383.1"/>
</dbReference>
<name>A0ABM3GJE5_NEOLC</name>
<proteinExistence type="inferred from homology"/>
<feature type="transmembrane region" description="Helical" evidence="12">
    <location>
        <begin position="341"/>
        <end position="362"/>
    </location>
</feature>
<dbReference type="RefSeq" id="XP_046600341.1">
    <property type="nucleotide sequence ID" value="XM_046744385.1"/>
</dbReference>
<gene>
    <name evidence="15 16 17 18" type="primary">LOC107222408</name>
</gene>
<protein>
    <submittedName>
        <fullName evidence="15 16">Cholecystokinin receptor-like</fullName>
    </submittedName>
</protein>
<evidence type="ECO:0000256" key="8">
    <source>
        <dbReference type="ARBA" id="ARBA00023170"/>
    </source>
</evidence>
<evidence type="ECO:0000256" key="7">
    <source>
        <dbReference type="ARBA" id="ARBA00023136"/>
    </source>
</evidence>
<evidence type="ECO:0000313" key="16">
    <source>
        <dbReference type="RefSeq" id="XP_046600339.1"/>
    </source>
</evidence>
<reference evidence="15 16" key="1">
    <citation type="submission" date="2025-05" db="UniProtKB">
        <authorList>
            <consortium name="RefSeq"/>
        </authorList>
    </citation>
    <scope>IDENTIFICATION</scope>
    <source>
        <tissue evidence="15 16">Thorax and Abdomen</tissue>
    </source>
</reference>
<evidence type="ECO:0000256" key="9">
    <source>
        <dbReference type="ARBA" id="ARBA00023224"/>
    </source>
</evidence>
<dbReference type="PRINTS" id="PR01012">
    <property type="entry name" value="NRPEPTIDEYR"/>
</dbReference>
<keyword evidence="6 10" id="KW-0297">G-protein coupled receptor</keyword>
<dbReference type="PANTHER" id="PTHR24238">
    <property type="entry name" value="G-PROTEIN COUPLED RECEPTOR"/>
    <property type="match status" value="1"/>
</dbReference>
<keyword evidence="8 10" id="KW-0675">Receptor</keyword>
<dbReference type="RefSeq" id="XP_046600340.1">
    <property type="nucleotide sequence ID" value="XM_046744384.1"/>
</dbReference>
<dbReference type="Proteomes" id="UP000829291">
    <property type="component" value="Chromosome 6"/>
</dbReference>
<feature type="transmembrane region" description="Helical" evidence="12">
    <location>
        <begin position="24"/>
        <end position="46"/>
    </location>
</feature>
<evidence type="ECO:0000256" key="12">
    <source>
        <dbReference type="SAM" id="Phobius"/>
    </source>
</evidence>
<evidence type="ECO:0000256" key="2">
    <source>
        <dbReference type="ARBA" id="ARBA00010663"/>
    </source>
</evidence>
<evidence type="ECO:0000256" key="1">
    <source>
        <dbReference type="ARBA" id="ARBA00004651"/>
    </source>
</evidence>
<evidence type="ECO:0000256" key="10">
    <source>
        <dbReference type="RuleBase" id="RU000688"/>
    </source>
</evidence>
<evidence type="ECO:0000313" key="17">
    <source>
        <dbReference type="RefSeq" id="XP_046600340.1"/>
    </source>
</evidence>
<comment type="subcellular location">
    <subcellularLocation>
        <location evidence="1">Cell membrane</location>
        <topology evidence="1">Multi-pass membrane protein</topology>
    </subcellularLocation>
</comment>
<evidence type="ECO:0000259" key="13">
    <source>
        <dbReference type="PROSITE" id="PS50262"/>
    </source>
</evidence>
<accession>A0ABM3GJE5</accession>
<feature type="transmembrane region" description="Helical" evidence="12">
    <location>
        <begin position="58"/>
        <end position="83"/>
    </location>
</feature>
<dbReference type="SUPFAM" id="SSF81321">
    <property type="entry name" value="Family A G protein-coupled receptor-like"/>
    <property type="match status" value="1"/>
</dbReference>
<dbReference type="Pfam" id="PF00001">
    <property type="entry name" value="7tm_1"/>
    <property type="match status" value="1"/>
</dbReference>
<feature type="region of interest" description="Disordered" evidence="11">
    <location>
        <begin position="267"/>
        <end position="289"/>
    </location>
</feature>
<keyword evidence="5 12" id="KW-1133">Transmembrane helix</keyword>
<keyword evidence="14" id="KW-1185">Reference proteome</keyword>
<dbReference type="InterPro" id="IPR000611">
    <property type="entry name" value="NPY_rcpt"/>
</dbReference>
<keyword evidence="7 12" id="KW-0472">Membrane</keyword>
<evidence type="ECO:0000256" key="6">
    <source>
        <dbReference type="ARBA" id="ARBA00023040"/>
    </source>
</evidence>
<dbReference type="InterPro" id="IPR017452">
    <property type="entry name" value="GPCR_Rhodpsn_7TM"/>
</dbReference>
<dbReference type="RefSeq" id="XP_046600338.1">
    <property type="nucleotide sequence ID" value="XM_046744382.1"/>
</dbReference>
<dbReference type="SMART" id="SM01381">
    <property type="entry name" value="7TM_GPCR_Srsx"/>
    <property type="match status" value="1"/>
</dbReference>
<dbReference type="PROSITE" id="PS50262">
    <property type="entry name" value="G_PROTEIN_RECEP_F1_2"/>
    <property type="match status" value="1"/>
</dbReference>
<feature type="transmembrane region" description="Helical" evidence="12">
    <location>
        <begin position="184"/>
        <end position="208"/>
    </location>
</feature>
<feature type="transmembrane region" description="Helical" evidence="12">
    <location>
        <begin position="137"/>
        <end position="157"/>
    </location>
</feature>
<evidence type="ECO:0000256" key="3">
    <source>
        <dbReference type="ARBA" id="ARBA00022475"/>
    </source>
</evidence>
<evidence type="ECO:0000313" key="15">
    <source>
        <dbReference type="RefSeq" id="XP_046600338.1"/>
    </source>
</evidence>
<feature type="domain" description="G-protein coupled receptors family 1 profile" evidence="13">
    <location>
        <begin position="37"/>
        <end position="360"/>
    </location>
</feature>
<sequence length="397" mass="44653">MEKSDSSFSTRIANARWDMVYVQIPLYSLIFLAGVIGNILVILTLVQHQRMRTVTNVFLLNLAASDIMLGVLCMPFTLVGAILRDFVFGEVMCKLVPYLQACTVSVSAWTLVAISVERYYAICHPLRSRRWQTLSHSYRLIAVIWTGSLILMSPIAVLSELKPTSNGHQKCRENWPGHGEYEKAYNLILDAVLLIFPLIILVTTYTLITITLQSSVDPTVVRHSAANGSVVSEVYLGSRGDTLTRCSLRTLDRTPSSRRSLRLVAKSSVGGMKPWDDQGEASQRSTRGRSAMLKRKRKRRIVEMLCVVVLEFFLFWTPLYVINTVALFSPDALYDGLNPTWISYFHLLAFCSSCCNPITYCFMSSGFRKSFSGLFTGCCSRACGCRKRAEGRYREPP</sequence>
<comment type="similarity">
    <text evidence="2 10">Belongs to the G-protein coupled receptor 1 family.</text>
</comment>
<dbReference type="PRINTS" id="PR00237">
    <property type="entry name" value="GPCRRHODOPSN"/>
</dbReference>
<evidence type="ECO:0000256" key="11">
    <source>
        <dbReference type="SAM" id="MobiDB-lite"/>
    </source>
</evidence>
<dbReference type="PROSITE" id="PS00237">
    <property type="entry name" value="G_PROTEIN_RECEP_F1_1"/>
    <property type="match status" value="1"/>
</dbReference>